<evidence type="ECO:0000313" key="2">
    <source>
        <dbReference type="EMBL" id="MFD1165581.1"/>
    </source>
</evidence>
<evidence type="ECO:0000313" key="3">
    <source>
        <dbReference type="Proteomes" id="UP001597205"/>
    </source>
</evidence>
<accession>A0ABW3RK88</accession>
<dbReference type="InterPro" id="IPR002225">
    <property type="entry name" value="3Beta_OHSteriod_DH/Estase"/>
</dbReference>
<dbReference type="EMBL" id="JBHTKY010000009">
    <property type="protein sequence ID" value="MFD1165581.1"/>
    <property type="molecule type" value="Genomic_DNA"/>
</dbReference>
<dbReference type="InterPro" id="IPR036291">
    <property type="entry name" value="NAD(P)-bd_dom_sf"/>
</dbReference>
<sequence length="76" mass="8548">MWVVGGGGYLGQEVVKQLYEIGAKVVCLDINNRAETFVKSNNFNEKVIGETFDAGNLQYIDDVMDNLNTKYELKIN</sequence>
<proteinExistence type="predicted"/>
<organism evidence="2 3">
    <name type="scientific">Sphingobacterium daejeonense</name>
    <dbReference type="NCBI Taxonomy" id="371142"/>
    <lineage>
        <taxon>Bacteria</taxon>
        <taxon>Pseudomonadati</taxon>
        <taxon>Bacteroidota</taxon>
        <taxon>Sphingobacteriia</taxon>
        <taxon>Sphingobacteriales</taxon>
        <taxon>Sphingobacteriaceae</taxon>
        <taxon>Sphingobacterium</taxon>
    </lineage>
</organism>
<dbReference type="Gene3D" id="3.40.50.720">
    <property type="entry name" value="NAD(P)-binding Rossmann-like Domain"/>
    <property type="match status" value="1"/>
</dbReference>
<feature type="domain" description="3-beta hydroxysteroid dehydrogenase/isomerase" evidence="1">
    <location>
        <begin position="3"/>
        <end position="60"/>
    </location>
</feature>
<gene>
    <name evidence="2" type="ORF">ACFQ2C_08200</name>
</gene>
<dbReference type="RefSeq" id="WP_380895803.1">
    <property type="nucleotide sequence ID" value="NZ_JBHTKY010000009.1"/>
</dbReference>
<dbReference type="SUPFAM" id="SSF51735">
    <property type="entry name" value="NAD(P)-binding Rossmann-fold domains"/>
    <property type="match status" value="1"/>
</dbReference>
<comment type="caution">
    <text evidence="2">The sequence shown here is derived from an EMBL/GenBank/DDBJ whole genome shotgun (WGS) entry which is preliminary data.</text>
</comment>
<reference evidence="3" key="1">
    <citation type="journal article" date="2019" name="Int. J. Syst. Evol. Microbiol.">
        <title>The Global Catalogue of Microorganisms (GCM) 10K type strain sequencing project: providing services to taxonomists for standard genome sequencing and annotation.</title>
        <authorList>
            <consortium name="The Broad Institute Genomics Platform"/>
            <consortium name="The Broad Institute Genome Sequencing Center for Infectious Disease"/>
            <person name="Wu L."/>
            <person name="Ma J."/>
        </authorList>
    </citation>
    <scope>NUCLEOTIDE SEQUENCE [LARGE SCALE GENOMIC DNA]</scope>
    <source>
        <strain evidence="3">CCUG 52468</strain>
    </source>
</reference>
<dbReference type="Pfam" id="PF01073">
    <property type="entry name" value="3Beta_HSD"/>
    <property type="match status" value="1"/>
</dbReference>
<evidence type="ECO:0000259" key="1">
    <source>
        <dbReference type="Pfam" id="PF01073"/>
    </source>
</evidence>
<name>A0ABW3RK88_9SPHI</name>
<keyword evidence="3" id="KW-1185">Reference proteome</keyword>
<protein>
    <recommendedName>
        <fullName evidence="1">3-beta hydroxysteroid dehydrogenase/isomerase domain-containing protein</fullName>
    </recommendedName>
</protein>
<dbReference type="Proteomes" id="UP001597205">
    <property type="component" value="Unassembled WGS sequence"/>
</dbReference>